<dbReference type="GO" id="GO:0052851">
    <property type="term" value="F:ferric-chelate reductase (NADPH) activity"/>
    <property type="evidence" value="ECO:0007669"/>
    <property type="project" value="TreeGrafter"/>
</dbReference>
<reference evidence="3 4" key="1">
    <citation type="submission" date="2018-07" db="EMBL/GenBank/DDBJ databases">
        <title>High-quality-draft genome sequence of Gaiella occulta.</title>
        <authorList>
            <person name="Severino R."/>
            <person name="Froufe H.J.C."/>
            <person name="Rainey F.A."/>
            <person name="Barroso C."/>
            <person name="Albuquerque L."/>
            <person name="Lobo-Da-Cunha A."/>
            <person name="Da Costa M.S."/>
            <person name="Egas C."/>
        </authorList>
    </citation>
    <scope>NUCLEOTIDE SEQUENCE [LARGE SCALE GENOMIC DNA]</scope>
    <source>
        <strain evidence="3 4">F2-233</strain>
    </source>
</reference>
<dbReference type="RefSeq" id="WP_181813538.1">
    <property type="nucleotide sequence ID" value="NZ_QQZY01000004.1"/>
</dbReference>
<accession>A0A7M2YW09</accession>
<keyword evidence="4" id="KW-1185">Reference proteome</keyword>
<gene>
    <name evidence="3" type="ORF">Gocc_1898</name>
</gene>
<dbReference type="GO" id="GO:0015677">
    <property type="term" value="P:copper ion import"/>
    <property type="evidence" value="ECO:0007669"/>
    <property type="project" value="TreeGrafter"/>
</dbReference>
<organism evidence="3 4">
    <name type="scientific">Gaiella occulta</name>
    <dbReference type="NCBI Taxonomy" id="1002870"/>
    <lineage>
        <taxon>Bacteria</taxon>
        <taxon>Bacillati</taxon>
        <taxon>Actinomycetota</taxon>
        <taxon>Thermoleophilia</taxon>
        <taxon>Gaiellales</taxon>
        <taxon>Gaiellaceae</taxon>
        <taxon>Gaiella</taxon>
    </lineage>
</organism>
<dbReference type="Gene3D" id="3.40.50.720">
    <property type="entry name" value="NAD(P)-binding Rossmann-like Domain"/>
    <property type="match status" value="1"/>
</dbReference>
<dbReference type="PANTHER" id="PTHR14239">
    <property type="entry name" value="DUDULIN-RELATED"/>
    <property type="match status" value="1"/>
</dbReference>
<dbReference type="InterPro" id="IPR036291">
    <property type="entry name" value="NAD(P)-bd_dom_sf"/>
</dbReference>
<evidence type="ECO:0000313" key="4">
    <source>
        <dbReference type="Proteomes" id="UP000254134"/>
    </source>
</evidence>
<feature type="domain" description="Pyrroline-5-carboxylate reductase catalytic N-terminal" evidence="2">
    <location>
        <begin position="2"/>
        <end position="91"/>
    </location>
</feature>
<sequence length="208" mass="20821">MKIGLIGGTGGFGTALAVRLREAGYDVVIGSRDAERARAVAAGLGVDGATNEDAARAADLVVLATKADGAVDTARSLREAIGTTPLLSVAAELVFSKEGVLPTAEATSIAQRIQDVVDGPVVAGLHSLAASNLGGEVAPDEDALVCGDDADAKALALELAGKVTSGRAVDAGPLASARALEGMTAVIVNVNRRYKAHAGLRITGVDAR</sequence>
<keyword evidence="1" id="KW-0560">Oxidoreductase</keyword>
<dbReference type="GO" id="GO:0008823">
    <property type="term" value="F:cupric reductase (NADH) activity"/>
    <property type="evidence" value="ECO:0007669"/>
    <property type="project" value="TreeGrafter"/>
</dbReference>
<name>A0A7M2YW09_9ACTN</name>
<proteinExistence type="predicted"/>
<dbReference type="Pfam" id="PF03807">
    <property type="entry name" value="F420_oxidored"/>
    <property type="match status" value="1"/>
</dbReference>
<protein>
    <submittedName>
        <fullName evidence="3">Putative dinucleotide-binding enzyme</fullName>
    </submittedName>
</protein>
<dbReference type="SUPFAM" id="SSF51735">
    <property type="entry name" value="NAD(P)-binding Rossmann-fold domains"/>
    <property type="match status" value="1"/>
</dbReference>
<evidence type="ECO:0000256" key="1">
    <source>
        <dbReference type="ARBA" id="ARBA00023002"/>
    </source>
</evidence>
<dbReference type="Proteomes" id="UP000254134">
    <property type="component" value="Unassembled WGS sequence"/>
</dbReference>
<dbReference type="EMBL" id="QQZY01000004">
    <property type="protein sequence ID" value="RDI74322.1"/>
    <property type="molecule type" value="Genomic_DNA"/>
</dbReference>
<evidence type="ECO:0000259" key="2">
    <source>
        <dbReference type="Pfam" id="PF03807"/>
    </source>
</evidence>
<dbReference type="GO" id="GO:0005886">
    <property type="term" value="C:plasma membrane"/>
    <property type="evidence" value="ECO:0007669"/>
    <property type="project" value="TreeGrafter"/>
</dbReference>
<dbReference type="InterPro" id="IPR051267">
    <property type="entry name" value="STEAP_metalloreductase"/>
</dbReference>
<evidence type="ECO:0000313" key="3">
    <source>
        <dbReference type="EMBL" id="RDI74322.1"/>
    </source>
</evidence>
<reference evidence="4" key="2">
    <citation type="journal article" date="2019" name="MicrobiologyOpen">
        <title>High-quality draft genome sequence of Gaiella occulta isolated from a 150 meter deep mineral water borehole and comparison with the genome sequences of other deep-branching lineages of the phylum Actinobacteria.</title>
        <authorList>
            <person name="Severino R."/>
            <person name="Froufe H.J.C."/>
            <person name="Barroso C."/>
            <person name="Albuquerque L."/>
            <person name="Lobo-da-Cunha A."/>
            <person name="da Costa M.S."/>
            <person name="Egas C."/>
        </authorList>
    </citation>
    <scope>NUCLEOTIDE SEQUENCE [LARGE SCALE GENOMIC DNA]</scope>
    <source>
        <strain evidence="4">F2-233</strain>
    </source>
</reference>
<comment type="caution">
    <text evidence="3">The sequence shown here is derived from an EMBL/GenBank/DDBJ whole genome shotgun (WGS) entry which is preliminary data.</text>
</comment>
<dbReference type="AlphaFoldDB" id="A0A7M2YW09"/>
<dbReference type="PANTHER" id="PTHR14239:SF0">
    <property type="entry name" value="F420-DEPENDENT NADP REDUCTASE"/>
    <property type="match status" value="1"/>
</dbReference>
<dbReference type="InterPro" id="IPR028939">
    <property type="entry name" value="P5C_Rdtase_cat_N"/>
</dbReference>